<organism evidence="1 2">
    <name type="scientific">Rubritalea tangerina</name>
    <dbReference type="NCBI Taxonomy" id="430798"/>
    <lineage>
        <taxon>Bacteria</taxon>
        <taxon>Pseudomonadati</taxon>
        <taxon>Verrucomicrobiota</taxon>
        <taxon>Verrucomicrobiia</taxon>
        <taxon>Verrucomicrobiales</taxon>
        <taxon>Rubritaleaceae</taxon>
        <taxon>Rubritalea</taxon>
    </lineage>
</organism>
<gene>
    <name evidence="1" type="ORF">ACFSW8_14135</name>
</gene>
<accession>A0ABW4ZDQ9</accession>
<dbReference type="Proteomes" id="UP001597389">
    <property type="component" value="Unassembled WGS sequence"/>
</dbReference>
<name>A0ABW4ZDQ9_9BACT</name>
<dbReference type="RefSeq" id="WP_377178560.1">
    <property type="nucleotide sequence ID" value="NZ_JBHUJB010000065.1"/>
</dbReference>
<keyword evidence="2" id="KW-1185">Reference proteome</keyword>
<sequence>MRFLTVFTLLIASILPIEANNKRKLNMPDWAFCVAYVLRDADQREQRPNPPSSDDPFSGDSETWIPNNILRRGHIVDVASLISRTTAQKILDKETTARFIGAISEQTKKNLVMDCYDPHHIFVFYDHYGKPVSAIEICLTCGRVKMLPSQSVRHDNLYGTDLELIAEILDSIKLSLHPFESLKSFKQQNKEIQMHRK</sequence>
<comment type="caution">
    <text evidence="1">The sequence shown here is derived from an EMBL/GenBank/DDBJ whole genome shotgun (WGS) entry which is preliminary data.</text>
</comment>
<evidence type="ECO:0000313" key="1">
    <source>
        <dbReference type="EMBL" id="MFD2160043.1"/>
    </source>
</evidence>
<reference evidence="2" key="1">
    <citation type="journal article" date="2019" name="Int. J. Syst. Evol. Microbiol.">
        <title>The Global Catalogue of Microorganisms (GCM) 10K type strain sequencing project: providing services to taxonomists for standard genome sequencing and annotation.</title>
        <authorList>
            <consortium name="The Broad Institute Genomics Platform"/>
            <consortium name="The Broad Institute Genome Sequencing Center for Infectious Disease"/>
            <person name="Wu L."/>
            <person name="Ma J."/>
        </authorList>
    </citation>
    <scope>NUCLEOTIDE SEQUENCE [LARGE SCALE GENOMIC DNA]</scope>
    <source>
        <strain evidence="2">CCUG 57942</strain>
    </source>
</reference>
<protein>
    <submittedName>
        <fullName evidence="1">Uncharacterized protein</fullName>
    </submittedName>
</protein>
<evidence type="ECO:0000313" key="2">
    <source>
        <dbReference type="Proteomes" id="UP001597389"/>
    </source>
</evidence>
<dbReference type="EMBL" id="JBHUJB010000065">
    <property type="protein sequence ID" value="MFD2160043.1"/>
    <property type="molecule type" value="Genomic_DNA"/>
</dbReference>
<proteinExistence type="predicted"/>